<dbReference type="AlphaFoldDB" id="A0A949U144"/>
<evidence type="ECO:0000259" key="5">
    <source>
        <dbReference type="PROSITE" id="PS50894"/>
    </source>
</evidence>
<feature type="domain" description="Response regulatory" evidence="4">
    <location>
        <begin position="12"/>
        <end position="129"/>
    </location>
</feature>
<dbReference type="GO" id="GO:0000160">
    <property type="term" value="P:phosphorelay signal transduction system"/>
    <property type="evidence" value="ECO:0007669"/>
    <property type="project" value="InterPro"/>
</dbReference>
<dbReference type="PROSITE" id="PS50110">
    <property type="entry name" value="RESPONSE_REGULATORY"/>
    <property type="match status" value="1"/>
</dbReference>
<dbReference type="InterPro" id="IPR008207">
    <property type="entry name" value="Sig_transdc_His_kin_Hpt_dom"/>
</dbReference>
<feature type="domain" description="HPt" evidence="5">
    <location>
        <begin position="154"/>
        <end position="239"/>
    </location>
</feature>
<evidence type="ECO:0000313" key="6">
    <source>
        <dbReference type="EMBL" id="MBV7274528.1"/>
    </source>
</evidence>
<feature type="modified residue" description="Phosphohistidine" evidence="2">
    <location>
        <position position="193"/>
    </location>
</feature>
<keyword evidence="7" id="KW-1185">Reference proteome</keyword>
<dbReference type="SMART" id="SM00448">
    <property type="entry name" value="REC"/>
    <property type="match status" value="1"/>
</dbReference>
<dbReference type="PROSITE" id="PS50894">
    <property type="entry name" value="HPT"/>
    <property type="match status" value="1"/>
</dbReference>
<proteinExistence type="predicted"/>
<accession>A0A949U144</accession>
<evidence type="ECO:0000256" key="2">
    <source>
        <dbReference type="PROSITE-ProRule" id="PRU00110"/>
    </source>
</evidence>
<name>A0A949U144_9CLOT</name>
<comment type="caution">
    <text evidence="6">The sequence shown here is derived from an EMBL/GenBank/DDBJ whole genome shotgun (WGS) entry which is preliminary data.</text>
</comment>
<dbReference type="RefSeq" id="WP_218321591.1">
    <property type="nucleotide sequence ID" value="NZ_JAEEGC010000088.1"/>
</dbReference>
<gene>
    <name evidence="6" type="ORF">I6U48_16670</name>
</gene>
<evidence type="ECO:0000256" key="3">
    <source>
        <dbReference type="PROSITE-ProRule" id="PRU00169"/>
    </source>
</evidence>
<feature type="modified residue" description="4-aspartylphosphate" evidence="3">
    <location>
        <position position="61"/>
    </location>
</feature>
<protein>
    <submittedName>
        <fullName evidence="6">Response regulator</fullName>
    </submittedName>
</protein>
<dbReference type="Pfam" id="PF01627">
    <property type="entry name" value="Hpt"/>
    <property type="match status" value="1"/>
</dbReference>
<dbReference type="Proteomes" id="UP000694308">
    <property type="component" value="Unassembled WGS sequence"/>
</dbReference>
<dbReference type="InterPro" id="IPR001789">
    <property type="entry name" value="Sig_transdc_resp-reg_receiver"/>
</dbReference>
<dbReference type="PANTHER" id="PTHR45339">
    <property type="entry name" value="HYBRID SIGNAL TRANSDUCTION HISTIDINE KINASE J"/>
    <property type="match status" value="1"/>
</dbReference>
<organism evidence="6 7">
    <name type="scientific">Clostridium thailandense</name>
    <dbReference type="NCBI Taxonomy" id="2794346"/>
    <lineage>
        <taxon>Bacteria</taxon>
        <taxon>Bacillati</taxon>
        <taxon>Bacillota</taxon>
        <taxon>Clostridia</taxon>
        <taxon>Eubacteriales</taxon>
        <taxon>Clostridiaceae</taxon>
        <taxon>Clostridium</taxon>
    </lineage>
</organism>
<dbReference type="CDD" id="cd17546">
    <property type="entry name" value="REC_hyHK_CKI1_RcsC-like"/>
    <property type="match status" value="1"/>
</dbReference>
<sequence>MDIKNEILVNPKILVAEDNEINRKLIIYALESRNIACDVAVNGKEALTLFLKKNYDIILMDCHMPVMSGYESTSKIRQAEEEKNHTIIIAMTANAAESEKEKCLGYGMDDYISKPIDFKIMFEMIEYYMKKCKNKSLFFLERYVNKLAEDTGFSKNDARELIYEFVDSLPKMLKSIKDVLETKNYEEVKKIAHQIKGTSANLRMEKLPHLAMELQQFSEEKDEENCKQILMNMEKLFLL</sequence>
<evidence type="ECO:0000256" key="1">
    <source>
        <dbReference type="ARBA" id="ARBA00022553"/>
    </source>
</evidence>
<dbReference type="PANTHER" id="PTHR45339:SF5">
    <property type="entry name" value="HISTIDINE KINASE"/>
    <property type="match status" value="1"/>
</dbReference>
<evidence type="ECO:0000259" key="4">
    <source>
        <dbReference type="PROSITE" id="PS50110"/>
    </source>
</evidence>
<keyword evidence="1 3" id="KW-0597">Phosphoprotein</keyword>
<dbReference type="Pfam" id="PF00072">
    <property type="entry name" value="Response_reg"/>
    <property type="match status" value="1"/>
</dbReference>
<evidence type="ECO:0000313" key="7">
    <source>
        <dbReference type="Proteomes" id="UP000694308"/>
    </source>
</evidence>
<dbReference type="EMBL" id="JAEEGC010000088">
    <property type="protein sequence ID" value="MBV7274528.1"/>
    <property type="molecule type" value="Genomic_DNA"/>
</dbReference>
<reference evidence="6" key="1">
    <citation type="submission" date="2020-12" db="EMBL/GenBank/DDBJ databases">
        <title>Clostridium thailandense sp. nov., a novel acetogenic bacterium isolated from peat land soil in Thailand.</title>
        <authorList>
            <person name="Chaikitkaew S."/>
            <person name="Birkeland N.K."/>
        </authorList>
    </citation>
    <scope>NUCLEOTIDE SEQUENCE</scope>
    <source>
        <strain evidence="6">PL3</strain>
    </source>
</reference>